<dbReference type="PANTHER" id="PTHR33238">
    <property type="entry name" value="IRON (METAL) DEPENDENT REPRESSOR, DTXR FAMILY"/>
    <property type="match status" value="1"/>
</dbReference>
<dbReference type="Proteomes" id="UP000248161">
    <property type="component" value="Unassembled WGS sequence"/>
</dbReference>
<dbReference type="SUPFAM" id="SSF47979">
    <property type="entry name" value="Iron-dependent repressor protein, dimerization domain"/>
    <property type="match status" value="1"/>
</dbReference>
<dbReference type="InterPro" id="IPR036390">
    <property type="entry name" value="WH_DNA-bd_sf"/>
</dbReference>
<accession>A0A2V3HT46</accession>
<evidence type="ECO:0000256" key="7">
    <source>
        <dbReference type="ARBA" id="ARBA00023125"/>
    </source>
</evidence>
<evidence type="ECO:0000313" key="13">
    <source>
        <dbReference type="EMBL" id="PXF22022.1"/>
    </source>
</evidence>
<dbReference type="SUPFAM" id="SSF46785">
    <property type="entry name" value="Winged helix' DNA-binding domain"/>
    <property type="match status" value="1"/>
</dbReference>
<evidence type="ECO:0000259" key="12">
    <source>
        <dbReference type="PROSITE" id="PS50944"/>
    </source>
</evidence>
<gene>
    <name evidence="13" type="ORF">CXX69_02650</name>
</gene>
<keyword evidence="4" id="KW-0963">Cytoplasm</keyword>
<evidence type="ECO:0000256" key="5">
    <source>
        <dbReference type="ARBA" id="ARBA00022491"/>
    </source>
</evidence>
<dbReference type="Pfam" id="PF01325">
    <property type="entry name" value="Fe_dep_repress"/>
    <property type="match status" value="1"/>
</dbReference>
<protein>
    <recommendedName>
        <fullName evidence="11">Manganese transport regulator</fullName>
    </recommendedName>
</protein>
<evidence type="ECO:0000256" key="10">
    <source>
        <dbReference type="ARBA" id="ARBA00023211"/>
    </source>
</evidence>
<dbReference type="EMBL" id="PSPG01000004">
    <property type="protein sequence ID" value="PXF22022.1"/>
    <property type="molecule type" value="Genomic_DNA"/>
</dbReference>
<dbReference type="InterPro" id="IPR022687">
    <property type="entry name" value="HTH_DTXR"/>
</dbReference>
<dbReference type="PROSITE" id="PS50944">
    <property type="entry name" value="HTH_DTXR"/>
    <property type="match status" value="1"/>
</dbReference>
<keyword evidence="8" id="KW-0010">Activator</keyword>
<evidence type="ECO:0000313" key="14">
    <source>
        <dbReference type="Proteomes" id="UP000248161"/>
    </source>
</evidence>
<evidence type="ECO:0000256" key="9">
    <source>
        <dbReference type="ARBA" id="ARBA00023163"/>
    </source>
</evidence>
<feature type="domain" description="HTH dtxR-type" evidence="12">
    <location>
        <begin position="1"/>
        <end position="67"/>
    </location>
</feature>
<comment type="subunit">
    <text evidence="3">Homodimer.</text>
</comment>
<evidence type="ECO:0000256" key="11">
    <source>
        <dbReference type="ARBA" id="ARBA00032593"/>
    </source>
</evidence>
<dbReference type="GO" id="GO:0005737">
    <property type="term" value="C:cytoplasm"/>
    <property type="evidence" value="ECO:0007669"/>
    <property type="project" value="UniProtKB-SubCell"/>
</dbReference>
<reference evidence="13 14" key="1">
    <citation type="journal article" date="2015" name="Nat. Commun.">
        <title>Genomic and transcriptomic evidence for scavenging of diverse organic compounds by widespread deep-sea archaea.</title>
        <authorList>
            <person name="Li M."/>
            <person name="Baker B.J."/>
            <person name="Anantharaman K."/>
            <person name="Jain S."/>
            <person name="Breier J.A."/>
            <person name="Dick G.J."/>
        </authorList>
    </citation>
    <scope>NUCLEOTIDE SEQUENCE [LARGE SCALE GENOMIC DNA]</scope>
    <source>
        <strain evidence="13">Cayman_51_deep</strain>
    </source>
</reference>
<comment type="similarity">
    <text evidence="2">Belongs to the DtxR/MntR family.</text>
</comment>
<evidence type="ECO:0000256" key="8">
    <source>
        <dbReference type="ARBA" id="ARBA00023159"/>
    </source>
</evidence>
<dbReference type="InterPro" id="IPR050536">
    <property type="entry name" value="DtxR_MntR_Metal-Reg"/>
</dbReference>
<dbReference type="InterPro" id="IPR036421">
    <property type="entry name" value="Fe_dep_repressor_sf"/>
</dbReference>
<dbReference type="InterPro" id="IPR022689">
    <property type="entry name" value="Iron_dep_repressor"/>
</dbReference>
<comment type="subcellular location">
    <subcellularLocation>
        <location evidence="1">Cytoplasm</location>
    </subcellularLocation>
</comment>
<dbReference type="AlphaFoldDB" id="A0A2V3HT46"/>
<sequence length="217" mass="23907">MAELSEFEEMYLKRLFEAHVDKPDAIVKTTQLAEMMDVSPASTSEMIQRLAGRDLVTHIPYKGCRLTPEGFQRAARIKRREGLIEILLTEVIGFTGDVSEAACRLEHGIDDELEAALDRMLGYPESTPSGERIPLIERRVEPIRSGFLLPISALPSGSSATVELIVMDATDARTLEVAGLGIGTKVQSTEDGLFCGGYRLQMSKPLSLRILARTEEV</sequence>
<dbReference type="SMART" id="SM00529">
    <property type="entry name" value="HTH_DTXR"/>
    <property type="match status" value="1"/>
</dbReference>
<organism evidence="13 14">
    <name type="scientific">Candidatus Thalassarchaeum betae</name>
    <dbReference type="NCBI Taxonomy" id="2599289"/>
    <lineage>
        <taxon>Archaea</taxon>
        <taxon>Methanobacteriati</taxon>
        <taxon>Thermoplasmatota</taxon>
        <taxon>Candidatus Poseidoniia</taxon>
        <taxon>Candidatus Poseidoniales</taxon>
        <taxon>Candidatus Thalassarchaeaceae</taxon>
        <taxon>Candidatus Thalassarchaeum</taxon>
    </lineage>
</organism>
<dbReference type="Pfam" id="PF02742">
    <property type="entry name" value="Fe_dep_repr_C"/>
    <property type="match status" value="1"/>
</dbReference>
<keyword evidence="7" id="KW-0238">DNA-binding</keyword>
<dbReference type="InterPro" id="IPR036388">
    <property type="entry name" value="WH-like_DNA-bd_sf"/>
</dbReference>
<keyword evidence="5" id="KW-0678">Repressor</keyword>
<evidence type="ECO:0000256" key="6">
    <source>
        <dbReference type="ARBA" id="ARBA00023015"/>
    </source>
</evidence>
<dbReference type="PANTHER" id="PTHR33238:SF11">
    <property type="entry name" value="TRANSCRIPTIONAL REGULATOR MNTR"/>
    <property type="match status" value="1"/>
</dbReference>
<dbReference type="GO" id="GO:0003700">
    <property type="term" value="F:DNA-binding transcription factor activity"/>
    <property type="evidence" value="ECO:0007669"/>
    <property type="project" value="InterPro"/>
</dbReference>
<keyword evidence="9" id="KW-0804">Transcription</keyword>
<keyword evidence="6" id="KW-0805">Transcription regulation</keyword>
<evidence type="ECO:0000256" key="1">
    <source>
        <dbReference type="ARBA" id="ARBA00004496"/>
    </source>
</evidence>
<evidence type="ECO:0000256" key="3">
    <source>
        <dbReference type="ARBA" id="ARBA00011738"/>
    </source>
</evidence>
<evidence type="ECO:0000256" key="2">
    <source>
        <dbReference type="ARBA" id="ARBA00007871"/>
    </source>
</evidence>
<proteinExistence type="inferred from homology"/>
<dbReference type="GO" id="GO:0003677">
    <property type="term" value="F:DNA binding"/>
    <property type="evidence" value="ECO:0007669"/>
    <property type="project" value="UniProtKB-KW"/>
</dbReference>
<name>A0A2V3HT46_9ARCH</name>
<evidence type="ECO:0000256" key="4">
    <source>
        <dbReference type="ARBA" id="ARBA00022490"/>
    </source>
</evidence>
<dbReference type="InterPro" id="IPR001367">
    <property type="entry name" value="Fe_dep_repressor"/>
</dbReference>
<dbReference type="GO" id="GO:0046983">
    <property type="term" value="F:protein dimerization activity"/>
    <property type="evidence" value="ECO:0007669"/>
    <property type="project" value="InterPro"/>
</dbReference>
<comment type="caution">
    <text evidence="13">The sequence shown here is derived from an EMBL/GenBank/DDBJ whole genome shotgun (WGS) entry which is preliminary data.</text>
</comment>
<dbReference type="GO" id="GO:0046914">
    <property type="term" value="F:transition metal ion binding"/>
    <property type="evidence" value="ECO:0007669"/>
    <property type="project" value="InterPro"/>
</dbReference>
<keyword evidence="10" id="KW-0464">Manganese</keyword>
<dbReference type="Gene3D" id="1.10.10.10">
    <property type="entry name" value="Winged helix-like DNA-binding domain superfamily/Winged helix DNA-binding domain"/>
    <property type="match status" value="1"/>
</dbReference>